<keyword evidence="3 6" id="KW-0863">Zinc-finger</keyword>
<feature type="region of interest" description="Disordered" evidence="8">
    <location>
        <begin position="609"/>
        <end position="634"/>
    </location>
</feature>
<evidence type="ECO:0000256" key="2">
    <source>
        <dbReference type="ARBA" id="ARBA00022741"/>
    </source>
</evidence>
<sequence>MGHQLLNDPLGLHSQFMGNGNKKQAAMQKEGAVCFLKLEEDITCSVCLSELTEPVSITCGHTFCKKCITAYWEIPTPWGYRCPECRKVCPKDQLIPVHRLRNLVTKVQLVVKEEQAKKENPPFAIPLVYMDELGKLQADESAVQTCFLSSEVSDYPVCLICVIGEKRRGKSFLMNYILRTLYSQEKGQAISLGSDDEPLNGFEWRAGTEGVTKGIWIWNKPFILERNGEKLAVFVLDTEGSLDIESSRDTSIKLSALSIILSSYVIFNVNASLKTTELDYLEMYLYVAELTGKAFDLQYLQHLDILIRDWHDPVNCGREDAQAYINRETEKLRKTPQYPFVLNTLRSPSVRCCLLPHPGKGLMGNSMGRLSDMDEDFRNRLTSYVPELVRGIWRHIKTDIHGETVTCAQLEGKLKEFVNLLQNEQYSFASPLQMFFTFENRKNMNNVKKNFQGFMDSLAPDSFSPFKILALTPGKLKSKISEEASRFLAVYEETIKGDDAHDKQLLMDEMKCILSETEEKFYNKYSKRFKKCAVGIGCAVGGGVLSLAGGVVGAAVAGTILAAEGVAILGSTTAAVATGALSGTLISGAIGTGVGAGVGAGVGGAIAKRKEETSEEEDSSAAGGDTQRLVKPEN</sequence>
<protein>
    <submittedName>
        <fullName evidence="11">Uncharacterized protein</fullName>
    </submittedName>
</protein>
<dbReference type="SUPFAM" id="SSF57850">
    <property type="entry name" value="RING/U-box"/>
    <property type="match status" value="1"/>
</dbReference>
<evidence type="ECO:0000256" key="8">
    <source>
        <dbReference type="SAM" id="MobiDB-lite"/>
    </source>
</evidence>
<dbReference type="InterPro" id="IPR030386">
    <property type="entry name" value="G_GB1_RHD3_dom"/>
</dbReference>
<dbReference type="PANTHER" id="PTHR10751">
    <property type="entry name" value="GUANYLATE BINDING PROTEIN"/>
    <property type="match status" value="1"/>
</dbReference>
<evidence type="ECO:0000313" key="11">
    <source>
        <dbReference type="EMBL" id="KAG8429768.1"/>
    </source>
</evidence>
<name>A0A8T2IGC3_9PIPI</name>
<dbReference type="InterPro" id="IPR001841">
    <property type="entry name" value="Znf_RING"/>
</dbReference>
<keyword evidence="5" id="KW-0342">GTP-binding</keyword>
<feature type="domain" description="RING-type" evidence="9">
    <location>
        <begin position="44"/>
        <end position="86"/>
    </location>
</feature>
<evidence type="ECO:0000259" key="9">
    <source>
        <dbReference type="PROSITE" id="PS50089"/>
    </source>
</evidence>
<gene>
    <name evidence="11" type="ORF">GDO86_019284</name>
</gene>
<keyword evidence="12" id="KW-1185">Reference proteome</keyword>
<evidence type="ECO:0000256" key="1">
    <source>
        <dbReference type="ARBA" id="ARBA00022723"/>
    </source>
</evidence>
<reference evidence="11" key="1">
    <citation type="thesis" date="2020" institute="ProQuest LLC" country="789 East Eisenhower Parkway, Ann Arbor, MI, USA">
        <title>Comparative Genomics and Chromosome Evolution.</title>
        <authorList>
            <person name="Mudd A.B."/>
        </authorList>
    </citation>
    <scope>NUCLEOTIDE SEQUENCE</scope>
    <source>
        <strain evidence="11">Female2</strain>
        <tissue evidence="11">Blood</tissue>
    </source>
</reference>
<dbReference type="PROSITE" id="PS51715">
    <property type="entry name" value="G_GB1_RHD3"/>
    <property type="match status" value="1"/>
</dbReference>
<dbReference type="EMBL" id="JAACNH010003009">
    <property type="protein sequence ID" value="KAG8429768.1"/>
    <property type="molecule type" value="Genomic_DNA"/>
</dbReference>
<dbReference type="GO" id="GO:0003924">
    <property type="term" value="F:GTPase activity"/>
    <property type="evidence" value="ECO:0007669"/>
    <property type="project" value="InterPro"/>
</dbReference>
<proteinExistence type="inferred from homology"/>
<dbReference type="Proteomes" id="UP000812440">
    <property type="component" value="Unassembled WGS sequence"/>
</dbReference>
<evidence type="ECO:0000256" key="5">
    <source>
        <dbReference type="ARBA" id="ARBA00023134"/>
    </source>
</evidence>
<dbReference type="FunFam" id="3.40.50.300:FF:003482">
    <property type="entry name" value="Ring finger protein 112, gene 2"/>
    <property type="match status" value="1"/>
</dbReference>
<evidence type="ECO:0000313" key="12">
    <source>
        <dbReference type="Proteomes" id="UP000812440"/>
    </source>
</evidence>
<dbReference type="CDD" id="cd01851">
    <property type="entry name" value="GBP"/>
    <property type="match status" value="1"/>
</dbReference>
<dbReference type="InterPro" id="IPR013083">
    <property type="entry name" value="Znf_RING/FYVE/PHD"/>
</dbReference>
<dbReference type="SMART" id="SM00184">
    <property type="entry name" value="RING"/>
    <property type="match status" value="1"/>
</dbReference>
<evidence type="ECO:0000256" key="4">
    <source>
        <dbReference type="ARBA" id="ARBA00022833"/>
    </source>
</evidence>
<dbReference type="PROSITE" id="PS00518">
    <property type="entry name" value="ZF_RING_1"/>
    <property type="match status" value="1"/>
</dbReference>
<dbReference type="AlphaFoldDB" id="A0A8T2IGC3"/>
<keyword evidence="2" id="KW-0547">Nucleotide-binding</keyword>
<dbReference type="Pfam" id="PF15227">
    <property type="entry name" value="zf-C3HC4_4"/>
    <property type="match status" value="1"/>
</dbReference>
<feature type="domain" description="GB1/RHD3-type G" evidence="10">
    <location>
        <begin position="154"/>
        <end position="397"/>
    </location>
</feature>
<organism evidence="11 12">
    <name type="scientific">Hymenochirus boettgeri</name>
    <name type="common">Congo dwarf clawed frog</name>
    <dbReference type="NCBI Taxonomy" id="247094"/>
    <lineage>
        <taxon>Eukaryota</taxon>
        <taxon>Metazoa</taxon>
        <taxon>Chordata</taxon>
        <taxon>Craniata</taxon>
        <taxon>Vertebrata</taxon>
        <taxon>Euteleostomi</taxon>
        <taxon>Amphibia</taxon>
        <taxon>Batrachia</taxon>
        <taxon>Anura</taxon>
        <taxon>Pipoidea</taxon>
        <taxon>Pipidae</taxon>
        <taxon>Pipinae</taxon>
        <taxon>Hymenochirus</taxon>
    </lineage>
</organism>
<dbReference type="InterPro" id="IPR015894">
    <property type="entry name" value="Guanylate-bd_N"/>
</dbReference>
<dbReference type="GO" id="GO:0008270">
    <property type="term" value="F:zinc ion binding"/>
    <property type="evidence" value="ECO:0007669"/>
    <property type="project" value="UniProtKB-KW"/>
</dbReference>
<keyword evidence="4" id="KW-0862">Zinc</keyword>
<evidence type="ECO:0000256" key="3">
    <source>
        <dbReference type="ARBA" id="ARBA00022771"/>
    </source>
</evidence>
<keyword evidence="1" id="KW-0479">Metal-binding</keyword>
<dbReference type="PROSITE" id="PS50089">
    <property type="entry name" value="ZF_RING_2"/>
    <property type="match status" value="1"/>
</dbReference>
<evidence type="ECO:0000259" key="10">
    <source>
        <dbReference type="PROSITE" id="PS51715"/>
    </source>
</evidence>
<evidence type="ECO:0000256" key="7">
    <source>
        <dbReference type="PROSITE-ProRule" id="PRU01052"/>
    </source>
</evidence>
<dbReference type="Gene3D" id="3.40.50.300">
    <property type="entry name" value="P-loop containing nucleotide triphosphate hydrolases"/>
    <property type="match status" value="1"/>
</dbReference>
<dbReference type="InterPro" id="IPR017907">
    <property type="entry name" value="Znf_RING_CS"/>
</dbReference>
<dbReference type="InterPro" id="IPR027417">
    <property type="entry name" value="P-loop_NTPase"/>
</dbReference>
<comment type="caution">
    <text evidence="11">The sequence shown here is derived from an EMBL/GenBank/DDBJ whole genome shotgun (WGS) entry which is preliminary data.</text>
</comment>
<accession>A0A8T2IGC3</accession>
<dbReference type="GO" id="GO:0005525">
    <property type="term" value="F:GTP binding"/>
    <property type="evidence" value="ECO:0007669"/>
    <property type="project" value="UniProtKB-KW"/>
</dbReference>
<dbReference type="Pfam" id="PF02263">
    <property type="entry name" value="GBP"/>
    <property type="match status" value="1"/>
</dbReference>
<dbReference type="Gene3D" id="3.30.40.10">
    <property type="entry name" value="Zinc/RING finger domain, C3HC4 (zinc finger)"/>
    <property type="match status" value="1"/>
</dbReference>
<evidence type="ECO:0000256" key="6">
    <source>
        <dbReference type="PROSITE-ProRule" id="PRU00175"/>
    </source>
</evidence>
<dbReference type="SUPFAM" id="SSF52540">
    <property type="entry name" value="P-loop containing nucleoside triphosphate hydrolases"/>
    <property type="match status" value="1"/>
</dbReference>
<dbReference type="OrthoDB" id="6270329at2759"/>
<comment type="similarity">
    <text evidence="7">Belongs to the TRAFAC class dynamin-like GTPase superfamily. GB1/RHD3 GTPase family.</text>
</comment>